<evidence type="ECO:0000313" key="1">
    <source>
        <dbReference type="EMBL" id="AGY47066.1"/>
    </source>
</evidence>
<proteinExistence type="predicted"/>
<protein>
    <submittedName>
        <fullName evidence="1">Uncharacterized protein</fullName>
    </submittedName>
</protein>
<organism evidence="1 2">
    <name type="scientific">Bacillus phage CampHawk</name>
    <dbReference type="NCBI Taxonomy" id="1406783"/>
    <lineage>
        <taxon>Viruses</taxon>
        <taxon>Duplodnaviria</taxon>
        <taxon>Heunggongvirae</taxon>
        <taxon>Uroviricota</taxon>
        <taxon>Caudoviricetes</taxon>
        <taxon>Herelleviridae</taxon>
        <taxon>Spounavirinae</taxon>
        <taxon>Okubovirus</taxon>
        <taxon>Okubovirus camphawk</taxon>
    </lineage>
</organism>
<dbReference type="EMBL" id="KF669649">
    <property type="protein sequence ID" value="AGY47066.1"/>
    <property type="molecule type" value="Genomic_DNA"/>
</dbReference>
<dbReference type="GeneID" id="17526735"/>
<dbReference type="Proteomes" id="UP000017646">
    <property type="component" value="Segment"/>
</dbReference>
<evidence type="ECO:0000313" key="2">
    <source>
        <dbReference type="Proteomes" id="UP000017646"/>
    </source>
</evidence>
<sequence length="92" mass="11024">MKSKLAYYRESRIRHLDRSVLIEFEDGFEEVKGLFGKKKKKRPKVSLYRISKIEGQYCPLTTLWLVNYSTGEERTIKVSSERQVHTYVEEEY</sequence>
<reference evidence="1 2" key="1">
    <citation type="journal article" date="2013" name="Genome Announc.">
        <title>Complete Genome of Bacillus subtilis Myophage CampHawk.</title>
        <authorList>
            <person name="Ritz M.P."/>
            <person name="Perl A.L."/>
            <person name="Colquhoun J.M."/>
            <person name="Chamakura K.R."/>
            <person name="Kuty Everett G.F."/>
        </authorList>
    </citation>
    <scope>NUCLEOTIDE SEQUENCE [LARGE SCALE GENOMIC DNA]</scope>
</reference>
<dbReference type="KEGG" id="vg:17526735"/>
<dbReference type="RefSeq" id="YP_008770122.1">
    <property type="nucleotide sequence ID" value="NC_022761.1"/>
</dbReference>
<name>U5PTK2_9CAUD</name>
<accession>U5PTK2</accession>
<gene>
    <name evidence="1" type="ORF">CampHawk_188</name>
</gene>
<keyword evidence="2" id="KW-1185">Reference proteome</keyword>